<keyword evidence="16" id="KW-1185">Reference proteome</keyword>
<dbReference type="GO" id="GO:0060285">
    <property type="term" value="P:cilium-dependent cell motility"/>
    <property type="evidence" value="ECO:0007669"/>
    <property type="project" value="TreeGrafter"/>
</dbReference>
<dbReference type="AlphaFoldDB" id="A0A8C0HPY1"/>
<keyword evidence="4 13" id="KW-0175">Coiled coil</keyword>
<evidence type="ECO:0000256" key="3">
    <source>
        <dbReference type="ARBA" id="ARBA00022846"/>
    </source>
</evidence>
<protein>
    <recommendedName>
        <fullName evidence="10">Dynein regulatory complex subunit 2</fullName>
    </recommendedName>
    <alternativeName>
        <fullName evidence="11">Coiled-coil domain-containing protein 65</fullName>
    </alternativeName>
</protein>
<comment type="subcellular location">
    <subcellularLocation>
        <location evidence="1">Cytoplasm</location>
        <location evidence="1">Cytoskeleton</location>
        <location evidence="1">Flagellum axoneme</location>
    </subcellularLocation>
    <subcellularLocation>
        <location evidence="8">Cytoplasm</location>
        <location evidence="8">Cytoskeleton</location>
        <location evidence="8">Flagellum basal body</location>
    </subcellularLocation>
</comment>
<comment type="function">
    <text evidence="12">Component of the nexin-dynein regulatory complex (N-DRC), a key regulator of ciliary/flagellar motility which maintains the alignment and integrity of the distal axoneme and regulates microtubule sliding in motile axonemes. Plays a critical role in the assembly of N-DRC and also stabilizes the assembly of multiple inner dynein arms and radial spokes. Coassembles with DRC1 to form a central scaffold needed for assembly of the N-DRC and its attachment to the outer doublet microtubules.</text>
</comment>
<dbReference type="PANTHER" id="PTHR21625">
    <property type="entry name" value="NYD-SP28 PROTEIN"/>
    <property type="match status" value="1"/>
</dbReference>
<evidence type="ECO:0000259" key="14">
    <source>
        <dbReference type="Pfam" id="PF14772"/>
    </source>
</evidence>
<dbReference type="GO" id="GO:0005858">
    <property type="term" value="C:axonemal dynein complex"/>
    <property type="evidence" value="ECO:0007669"/>
    <property type="project" value="InterPro"/>
</dbReference>
<reference evidence="15" key="1">
    <citation type="submission" date="2025-08" db="UniProtKB">
        <authorList>
            <consortium name="Ensembl"/>
        </authorList>
    </citation>
    <scope>IDENTIFICATION</scope>
</reference>
<dbReference type="Ensembl" id="ENSBJAT00000021439.1">
    <property type="protein sequence ID" value="ENSBJAP00000020849.1"/>
    <property type="gene ID" value="ENSBJAG00000013563.1"/>
</dbReference>
<keyword evidence="5" id="KW-0969">Cilium</keyword>
<name>A0A8C0HPY1_9AVES</name>
<evidence type="ECO:0000256" key="9">
    <source>
        <dbReference type="ARBA" id="ARBA00038424"/>
    </source>
</evidence>
<keyword evidence="6" id="KW-0206">Cytoskeleton</keyword>
<evidence type="ECO:0000256" key="1">
    <source>
        <dbReference type="ARBA" id="ARBA00004611"/>
    </source>
</evidence>
<evidence type="ECO:0000256" key="7">
    <source>
        <dbReference type="ARBA" id="ARBA00023273"/>
    </source>
</evidence>
<keyword evidence="7" id="KW-0966">Cell projection</keyword>
<proteinExistence type="inferred from homology"/>
<organism evidence="15 16">
    <name type="scientific">Buteo japonicus</name>
    <dbReference type="NCBI Taxonomy" id="224669"/>
    <lineage>
        <taxon>Eukaryota</taxon>
        <taxon>Metazoa</taxon>
        <taxon>Chordata</taxon>
        <taxon>Craniata</taxon>
        <taxon>Vertebrata</taxon>
        <taxon>Euteleostomi</taxon>
        <taxon>Archelosauria</taxon>
        <taxon>Archosauria</taxon>
        <taxon>Dinosauria</taxon>
        <taxon>Saurischia</taxon>
        <taxon>Theropoda</taxon>
        <taxon>Coelurosauria</taxon>
        <taxon>Aves</taxon>
        <taxon>Neognathae</taxon>
        <taxon>Neoaves</taxon>
        <taxon>Telluraves</taxon>
        <taxon>Accipitrimorphae</taxon>
        <taxon>Accipitriformes</taxon>
        <taxon>Accipitridae</taxon>
        <taxon>Accipitrinae</taxon>
        <taxon>Buteo</taxon>
    </lineage>
</organism>
<evidence type="ECO:0000256" key="6">
    <source>
        <dbReference type="ARBA" id="ARBA00023212"/>
    </source>
</evidence>
<dbReference type="Proteomes" id="UP000694555">
    <property type="component" value="Unplaced"/>
</dbReference>
<evidence type="ECO:0000256" key="4">
    <source>
        <dbReference type="ARBA" id="ARBA00023054"/>
    </source>
</evidence>
<comment type="similarity">
    <text evidence="9">Belongs to the DRC2 family.</text>
</comment>
<reference evidence="15" key="2">
    <citation type="submission" date="2025-09" db="UniProtKB">
        <authorList>
            <consortium name="Ensembl"/>
        </authorList>
    </citation>
    <scope>IDENTIFICATION</scope>
</reference>
<evidence type="ECO:0000256" key="10">
    <source>
        <dbReference type="ARBA" id="ARBA00040899"/>
    </source>
</evidence>
<dbReference type="GO" id="GO:0070286">
    <property type="term" value="P:axonemal dynein complex assembly"/>
    <property type="evidence" value="ECO:0007669"/>
    <property type="project" value="InterPro"/>
</dbReference>
<evidence type="ECO:0000256" key="12">
    <source>
        <dbReference type="ARBA" id="ARBA00045865"/>
    </source>
</evidence>
<dbReference type="GO" id="GO:0003352">
    <property type="term" value="P:regulation of cilium movement"/>
    <property type="evidence" value="ECO:0007669"/>
    <property type="project" value="TreeGrafter"/>
</dbReference>
<evidence type="ECO:0000256" key="11">
    <source>
        <dbReference type="ARBA" id="ARBA00041517"/>
    </source>
</evidence>
<evidence type="ECO:0000313" key="16">
    <source>
        <dbReference type="Proteomes" id="UP000694555"/>
    </source>
</evidence>
<evidence type="ECO:0000313" key="15">
    <source>
        <dbReference type="Ensembl" id="ENSBJAP00000020849.1"/>
    </source>
</evidence>
<sequence>CSPRGGFPRPPPPHFEEDGLLLLQSQALAEEEEAKTKGEMLTRFLKDKLAKEERSTTLNLHKLRTQWRTVLREVKDKELRQDIEILSQTFARVMDCKDSVIESLATDLEEAEEQHAQALRSHLYNIDRLLQLQHSRLTCLEEGYSAQLEALKMELEAERRTILEQHERESCYLRDVALATEQNYAKNNHEATLNFQSARDDIKYKSQQEKQYSRLQLGGKVEVLWEQFQRAMQSYTEATEHQKIAFEALKQKDKKSSREIEMQAKKLQKLQVAAGPTKGQIAAHLRESEKQNRHAREEKESVLRQLQELKNEMKQARAMAHGSLARLTTQSSAALKALARVVEKEKQYSRLQLRGKVEVLWEQFQRAMQSYTEATEHQKIAFEALKQKDKKSSREIEMQAKKLQKLQVAAGRRGGCGSGDTPVPLLTFRLSLGLGHSHQGPDCGSPPRE</sequence>
<feature type="coiled-coil region" evidence="13">
    <location>
        <begin position="285"/>
        <end position="326"/>
    </location>
</feature>
<feature type="coiled-coil region" evidence="13">
    <location>
        <begin position="94"/>
        <end position="168"/>
    </location>
</feature>
<evidence type="ECO:0000256" key="2">
    <source>
        <dbReference type="ARBA" id="ARBA00022490"/>
    </source>
</evidence>
<evidence type="ECO:0000256" key="13">
    <source>
        <dbReference type="SAM" id="Coils"/>
    </source>
</evidence>
<evidence type="ECO:0000256" key="5">
    <source>
        <dbReference type="ARBA" id="ARBA00023069"/>
    </source>
</evidence>
<dbReference type="InterPro" id="IPR039505">
    <property type="entry name" value="DRC1/2_N"/>
</dbReference>
<evidence type="ECO:0000256" key="8">
    <source>
        <dbReference type="ARBA" id="ARBA00037841"/>
    </source>
</evidence>
<accession>A0A8C0HPY1</accession>
<dbReference type="Pfam" id="PF14772">
    <property type="entry name" value="NYD-SP28"/>
    <property type="match status" value="1"/>
</dbReference>
<keyword evidence="2" id="KW-0963">Cytoplasm</keyword>
<keyword evidence="3" id="KW-0282">Flagellum</keyword>
<dbReference type="PANTHER" id="PTHR21625:SF0">
    <property type="entry name" value="DYNEIN REGULATORY COMPLEX SUBUNIT 2"/>
    <property type="match status" value="1"/>
</dbReference>
<dbReference type="InterPro" id="IPR039750">
    <property type="entry name" value="DRC1/DRC2"/>
</dbReference>
<feature type="domain" description="Dynein regulatory complex protein 1/2 N-terminal" evidence="14">
    <location>
        <begin position="26"/>
        <end position="126"/>
    </location>
</feature>